<reference evidence="2" key="5">
    <citation type="journal article" date="2021" name="G3 (Bethesda)">
        <title>Aegilops tauschii genome assembly Aet v5.0 features greater sequence contiguity and improved annotation.</title>
        <authorList>
            <person name="Wang L."/>
            <person name="Zhu T."/>
            <person name="Rodriguez J.C."/>
            <person name="Deal K.R."/>
            <person name="Dubcovsky J."/>
            <person name="McGuire P.E."/>
            <person name="Lux T."/>
            <person name="Spannagl M."/>
            <person name="Mayer K.F.X."/>
            <person name="Baldrich P."/>
            <person name="Meyers B.C."/>
            <person name="Huo N."/>
            <person name="Gu Y.Q."/>
            <person name="Zhou H."/>
            <person name="Devos K.M."/>
            <person name="Bennetzen J.L."/>
            <person name="Unver T."/>
            <person name="Budak H."/>
            <person name="Gulick P.J."/>
            <person name="Galiba G."/>
            <person name="Kalapos B."/>
            <person name="Nelson D.R."/>
            <person name="Li P."/>
            <person name="You F.M."/>
            <person name="Luo M.C."/>
            <person name="Dvorak J."/>
        </authorList>
    </citation>
    <scope>NUCLEOTIDE SEQUENCE [LARGE SCALE GENOMIC DNA]</scope>
    <source>
        <strain evidence="2">cv. AL8/78</strain>
    </source>
</reference>
<keyword evidence="3" id="KW-1185">Reference proteome</keyword>
<reference evidence="2" key="4">
    <citation type="submission" date="2019-03" db="UniProtKB">
        <authorList>
            <consortium name="EnsemblPlants"/>
        </authorList>
    </citation>
    <scope>IDENTIFICATION</scope>
</reference>
<protein>
    <submittedName>
        <fullName evidence="2">Uncharacterized protein</fullName>
    </submittedName>
</protein>
<evidence type="ECO:0000256" key="1">
    <source>
        <dbReference type="SAM" id="MobiDB-lite"/>
    </source>
</evidence>
<feature type="compositionally biased region" description="Polar residues" evidence="1">
    <location>
        <begin position="1"/>
        <end position="11"/>
    </location>
</feature>
<feature type="region of interest" description="Disordered" evidence="1">
    <location>
        <begin position="1"/>
        <end position="39"/>
    </location>
</feature>
<proteinExistence type="predicted"/>
<feature type="region of interest" description="Disordered" evidence="1">
    <location>
        <begin position="44"/>
        <end position="63"/>
    </location>
</feature>
<reference evidence="3" key="2">
    <citation type="journal article" date="2017" name="Nat. Plants">
        <title>The Aegilops tauschii genome reveals multiple impacts of transposons.</title>
        <authorList>
            <person name="Zhao G."/>
            <person name="Zou C."/>
            <person name="Li K."/>
            <person name="Wang K."/>
            <person name="Li T."/>
            <person name="Gao L."/>
            <person name="Zhang X."/>
            <person name="Wang H."/>
            <person name="Yang Z."/>
            <person name="Liu X."/>
            <person name="Jiang W."/>
            <person name="Mao L."/>
            <person name="Kong X."/>
            <person name="Jiao Y."/>
            <person name="Jia J."/>
        </authorList>
    </citation>
    <scope>NUCLEOTIDE SEQUENCE [LARGE SCALE GENOMIC DNA]</scope>
    <source>
        <strain evidence="3">cv. AL8/78</strain>
    </source>
</reference>
<dbReference type="PANTHER" id="PTHR35704:SF6">
    <property type="entry name" value="OS06G0529900 PROTEIN"/>
    <property type="match status" value="1"/>
</dbReference>
<dbReference type="EnsemblPlants" id="AET7Gv20825500.2">
    <property type="protein sequence ID" value="AET7Gv20825500.2"/>
    <property type="gene ID" value="AET7Gv20825500"/>
</dbReference>
<accession>A0A453S637</accession>
<evidence type="ECO:0000313" key="2">
    <source>
        <dbReference type="EnsemblPlants" id="AET7Gv20825500.2"/>
    </source>
</evidence>
<dbReference type="PANTHER" id="PTHR35704">
    <property type="entry name" value="OS02G0254600 PROTEIN"/>
    <property type="match status" value="1"/>
</dbReference>
<feature type="compositionally biased region" description="Acidic residues" evidence="1">
    <location>
        <begin position="47"/>
        <end position="56"/>
    </location>
</feature>
<name>A0A453S637_AEGTS</name>
<reference evidence="3" key="1">
    <citation type="journal article" date="2014" name="Science">
        <title>Ancient hybridizations among the ancestral genomes of bread wheat.</title>
        <authorList>
            <consortium name="International Wheat Genome Sequencing Consortium,"/>
            <person name="Marcussen T."/>
            <person name="Sandve S.R."/>
            <person name="Heier L."/>
            <person name="Spannagl M."/>
            <person name="Pfeifer M."/>
            <person name="Jakobsen K.S."/>
            <person name="Wulff B.B."/>
            <person name="Steuernagel B."/>
            <person name="Mayer K.F."/>
            <person name="Olsen O.A."/>
        </authorList>
    </citation>
    <scope>NUCLEOTIDE SEQUENCE [LARGE SCALE GENOMIC DNA]</scope>
    <source>
        <strain evidence="3">cv. AL8/78</strain>
    </source>
</reference>
<evidence type="ECO:0000313" key="3">
    <source>
        <dbReference type="Proteomes" id="UP000015105"/>
    </source>
</evidence>
<dbReference type="AlphaFoldDB" id="A0A453S637"/>
<dbReference type="Gramene" id="AET7Gv20825500.2">
    <property type="protein sequence ID" value="AET7Gv20825500.2"/>
    <property type="gene ID" value="AET7Gv20825500"/>
</dbReference>
<sequence length="140" mass="16104">MGNCLNKASTQQQREMRRRHGHGERVAPEEREEEEEQLRSIGQVLLQEEEEEEEEAPASASPAAGMKVKVVLTRAELEWLMAQLKSGEQRLEDVLRQMGNARADDYKPPRADAWRPQLDLLHELVAFLLRSVRLCAWSMV</sequence>
<organism evidence="2 3">
    <name type="scientific">Aegilops tauschii subsp. strangulata</name>
    <name type="common">Goatgrass</name>
    <dbReference type="NCBI Taxonomy" id="200361"/>
    <lineage>
        <taxon>Eukaryota</taxon>
        <taxon>Viridiplantae</taxon>
        <taxon>Streptophyta</taxon>
        <taxon>Embryophyta</taxon>
        <taxon>Tracheophyta</taxon>
        <taxon>Spermatophyta</taxon>
        <taxon>Magnoliopsida</taxon>
        <taxon>Liliopsida</taxon>
        <taxon>Poales</taxon>
        <taxon>Poaceae</taxon>
        <taxon>BOP clade</taxon>
        <taxon>Pooideae</taxon>
        <taxon>Triticodae</taxon>
        <taxon>Triticeae</taxon>
        <taxon>Triticinae</taxon>
        <taxon>Aegilops</taxon>
    </lineage>
</organism>
<reference evidence="2" key="3">
    <citation type="journal article" date="2017" name="Nature">
        <title>Genome sequence of the progenitor of the wheat D genome Aegilops tauschii.</title>
        <authorList>
            <person name="Luo M.C."/>
            <person name="Gu Y.Q."/>
            <person name="Puiu D."/>
            <person name="Wang H."/>
            <person name="Twardziok S.O."/>
            <person name="Deal K.R."/>
            <person name="Huo N."/>
            <person name="Zhu T."/>
            <person name="Wang L."/>
            <person name="Wang Y."/>
            <person name="McGuire P.E."/>
            <person name="Liu S."/>
            <person name="Long H."/>
            <person name="Ramasamy R.K."/>
            <person name="Rodriguez J.C."/>
            <person name="Van S.L."/>
            <person name="Yuan L."/>
            <person name="Wang Z."/>
            <person name="Xia Z."/>
            <person name="Xiao L."/>
            <person name="Anderson O.D."/>
            <person name="Ouyang S."/>
            <person name="Liang Y."/>
            <person name="Zimin A.V."/>
            <person name="Pertea G."/>
            <person name="Qi P."/>
            <person name="Bennetzen J.L."/>
            <person name="Dai X."/>
            <person name="Dawson M.W."/>
            <person name="Muller H.G."/>
            <person name="Kugler K."/>
            <person name="Rivarola-Duarte L."/>
            <person name="Spannagl M."/>
            <person name="Mayer K.F.X."/>
            <person name="Lu F.H."/>
            <person name="Bevan M.W."/>
            <person name="Leroy P."/>
            <person name="Li P."/>
            <person name="You F.M."/>
            <person name="Sun Q."/>
            <person name="Liu Z."/>
            <person name="Lyons E."/>
            <person name="Wicker T."/>
            <person name="Salzberg S.L."/>
            <person name="Devos K.M."/>
            <person name="Dvorak J."/>
        </authorList>
    </citation>
    <scope>NUCLEOTIDE SEQUENCE [LARGE SCALE GENOMIC DNA]</scope>
    <source>
        <strain evidence="2">cv. AL8/78</strain>
    </source>
</reference>
<dbReference type="Proteomes" id="UP000015105">
    <property type="component" value="Chromosome 7D"/>
</dbReference>